<dbReference type="OMA" id="WPMGTVE"/>
<keyword evidence="3" id="KW-1185">Reference proteome</keyword>
<feature type="compositionally biased region" description="Low complexity" evidence="1">
    <location>
        <begin position="179"/>
        <end position="189"/>
    </location>
</feature>
<organism evidence="2 3">
    <name type="scientific">Lachancea fermentati</name>
    <name type="common">Zygosaccharomyces fermentati</name>
    <dbReference type="NCBI Taxonomy" id="4955"/>
    <lineage>
        <taxon>Eukaryota</taxon>
        <taxon>Fungi</taxon>
        <taxon>Dikarya</taxon>
        <taxon>Ascomycota</taxon>
        <taxon>Saccharomycotina</taxon>
        <taxon>Saccharomycetes</taxon>
        <taxon>Saccharomycetales</taxon>
        <taxon>Saccharomycetaceae</taxon>
        <taxon>Lachancea</taxon>
    </lineage>
</organism>
<gene>
    <name evidence="2" type="ORF">LAFE_0C05116G</name>
</gene>
<dbReference type="EMBL" id="LT598485">
    <property type="protein sequence ID" value="SCW00480.1"/>
    <property type="molecule type" value="Genomic_DNA"/>
</dbReference>
<feature type="region of interest" description="Disordered" evidence="1">
    <location>
        <begin position="137"/>
        <end position="192"/>
    </location>
</feature>
<evidence type="ECO:0000313" key="3">
    <source>
        <dbReference type="Proteomes" id="UP000190831"/>
    </source>
</evidence>
<dbReference type="OrthoDB" id="10261782at2759"/>
<evidence type="ECO:0000313" key="2">
    <source>
        <dbReference type="EMBL" id="SCW00480.1"/>
    </source>
</evidence>
<dbReference type="PANTHER" id="PTHR35204">
    <property type="entry name" value="YALI0A21131P"/>
    <property type="match status" value="1"/>
</dbReference>
<dbReference type="AlphaFoldDB" id="A0A1G4M9I0"/>
<proteinExistence type="predicted"/>
<evidence type="ECO:0000256" key="1">
    <source>
        <dbReference type="SAM" id="MobiDB-lite"/>
    </source>
</evidence>
<reference evidence="2 3" key="1">
    <citation type="submission" date="2016-03" db="EMBL/GenBank/DDBJ databases">
        <authorList>
            <person name="Devillers H."/>
        </authorList>
    </citation>
    <scope>NUCLEOTIDE SEQUENCE [LARGE SCALE GENOMIC DNA]</scope>
    <source>
        <strain evidence="2">CBS 6772</strain>
    </source>
</reference>
<name>A0A1G4M9I0_LACFM</name>
<feature type="compositionally biased region" description="Basic residues" evidence="1">
    <location>
        <begin position="137"/>
        <end position="148"/>
    </location>
</feature>
<protein>
    <submittedName>
        <fullName evidence="2">LAFE_0C05116g1_1</fullName>
    </submittedName>
</protein>
<feature type="compositionally biased region" description="Basic and acidic residues" evidence="1">
    <location>
        <begin position="158"/>
        <end position="167"/>
    </location>
</feature>
<dbReference type="Proteomes" id="UP000190831">
    <property type="component" value="Chromosome C"/>
</dbReference>
<accession>A0A1G4M9I0</accession>
<sequence>MRQQYLSLALLSAIILNVCFFMYQNWARWEPLVNFQNADKPHSKNAKTVNIMNVENFTEYVRPLDLANSTSLFNSIHSALKQKDSDIHPAGVSYFPAVIPEGTLMYHAGNCKIPDSFEWLAMDFEFSFSFGSRRSSRGRASLRSRGRHGFPGGGRPHNGAESEKSENEANAEDNENAENKNTNAEDTAAGKGGFPQDSRMCLFTFRANRDLNKFLYLDGASAAKTDTGEMDTQQLLSDIAALKLNLTNHGSGMAERLYAENICKWGKPYGLHGIIRVEIGFEIVLCDFLNGDVELVSNVTSASAETALNLPPAVKITKENGWPLGDDGQLIEDQLTDEQRAILDQEDKFESFLSQVDATIEFDHVHAGAVHDTGDKRIQLDYRYLVSGFNRTWLDPNVFKRRLLTENATLDLEYEIVEELENTLSLGYDASESNNWQLVTEEIVDKFSPLILSIEKSLKRDADEIEVARNATRRTLGFIRRFVHQTEDFLSEHSKDLAVYQYTQPLKPLVTDADYLIWSALVNTVRETIDTLYYVNTRLQPIITEDLLNNRKIDDAKARIDDSQAAIDSLKQSLGWIAFSYRCDKICGDEEICYTPSWGPGPFGWITPDSTTDHLGMTYDEILQRQVIQQTLQCISIENLLNH</sequence>
<dbReference type="PANTHER" id="PTHR35204:SF1">
    <property type="entry name" value="ENTEROTOXIN"/>
    <property type="match status" value="1"/>
</dbReference>
<dbReference type="InterPro" id="IPR038921">
    <property type="entry name" value="YOR389W-like"/>
</dbReference>